<feature type="compositionally biased region" description="Low complexity" evidence="9">
    <location>
        <begin position="3080"/>
        <end position="3089"/>
    </location>
</feature>
<dbReference type="InterPro" id="IPR003126">
    <property type="entry name" value="Znf_UBR"/>
</dbReference>
<dbReference type="PROSITE" id="PS51157">
    <property type="entry name" value="ZF_UBR"/>
    <property type="match status" value="1"/>
</dbReference>
<protein>
    <recommendedName>
        <fullName evidence="10">UBR-type domain-containing protein</fullName>
    </recommendedName>
</protein>
<dbReference type="Proteomes" id="UP000250572">
    <property type="component" value="Unassembled WGS sequence"/>
</dbReference>
<dbReference type="Pfam" id="PF02207">
    <property type="entry name" value="zf-UBR"/>
    <property type="match status" value="1"/>
</dbReference>
<feature type="region of interest" description="Disordered" evidence="9">
    <location>
        <begin position="2255"/>
        <end position="2288"/>
    </location>
</feature>
<dbReference type="GO" id="GO:0006511">
    <property type="term" value="P:ubiquitin-dependent protein catabolic process"/>
    <property type="evidence" value="ECO:0007669"/>
    <property type="project" value="TreeGrafter"/>
</dbReference>
<dbReference type="PROSITE" id="PS52043">
    <property type="entry name" value="UBR4_E3"/>
    <property type="match status" value="1"/>
</dbReference>
<dbReference type="Pfam" id="PF24079">
    <property type="entry name" value="UBR4"/>
    <property type="match status" value="1"/>
</dbReference>
<dbReference type="PANTHER" id="PTHR21725:SF1">
    <property type="entry name" value="E3 UBIQUITIN-PROTEIN LIGASE UBR4"/>
    <property type="match status" value="1"/>
</dbReference>
<comment type="similarity">
    <text evidence="1 7">Belongs to the UBR4 family.</text>
</comment>
<feature type="region of interest" description="Disordered" evidence="9">
    <location>
        <begin position="472"/>
        <end position="506"/>
    </location>
</feature>
<dbReference type="SMART" id="SM00396">
    <property type="entry name" value="ZnF_UBR1"/>
    <property type="match status" value="1"/>
</dbReference>
<evidence type="ECO:0000313" key="11">
    <source>
        <dbReference type="EMBL" id="PWA31070.1"/>
    </source>
</evidence>
<evidence type="ECO:0000256" key="3">
    <source>
        <dbReference type="ARBA" id="ARBA00022771"/>
    </source>
</evidence>
<reference evidence="11 12" key="1">
    <citation type="journal article" date="2018" name="G3 (Bethesda)">
        <title>A High-Quality Reference Genome for the Invasive Mosquitofish Gambusia affinis Using a Chicago Library.</title>
        <authorList>
            <person name="Hoffberg S.L."/>
            <person name="Troendle N.J."/>
            <person name="Glenn T.C."/>
            <person name="Mahmud O."/>
            <person name="Louha S."/>
            <person name="Chalopin D."/>
            <person name="Bennetzen J.L."/>
            <person name="Mauricio R."/>
        </authorList>
    </citation>
    <scope>NUCLEOTIDE SEQUENCE [LARGE SCALE GENOMIC DNA]</scope>
    <source>
        <strain evidence="11">NE01/NJP1002.9</strain>
        <tissue evidence="11">Muscle</tissue>
    </source>
</reference>
<evidence type="ECO:0000256" key="9">
    <source>
        <dbReference type="SAM" id="MobiDB-lite"/>
    </source>
</evidence>
<dbReference type="SUPFAM" id="SSF50978">
    <property type="entry name" value="WD40 repeat-like"/>
    <property type="match status" value="1"/>
</dbReference>
<keyword evidence="2" id="KW-0479">Metal-binding</keyword>
<dbReference type="InterPro" id="IPR025704">
    <property type="entry name" value="E3_Ub_ligase_UBR4_C"/>
</dbReference>
<dbReference type="CDD" id="cd19680">
    <property type="entry name" value="UBR-box_UBR4"/>
    <property type="match status" value="1"/>
</dbReference>
<proteinExistence type="inferred from homology"/>
<evidence type="ECO:0000313" key="12">
    <source>
        <dbReference type="Proteomes" id="UP000250572"/>
    </source>
</evidence>
<gene>
    <name evidence="11" type="ORF">CCH79_00010597</name>
</gene>
<feature type="compositionally biased region" description="Acidic residues" evidence="9">
    <location>
        <begin position="485"/>
        <end position="497"/>
    </location>
</feature>
<feature type="compositionally biased region" description="Polar residues" evidence="9">
    <location>
        <begin position="1555"/>
        <end position="1567"/>
    </location>
</feature>
<keyword evidence="12" id="KW-1185">Reference proteome</keyword>
<evidence type="ECO:0000256" key="4">
    <source>
        <dbReference type="ARBA" id="ARBA00022833"/>
    </source>
</evidence>
<feature type="region of interest" description="Disordered" evidence="9">
    <location>
        <begin position="1555"/>
        <end position="1607"/>
    </location>
</feature>
<feature type="coiled-coil region" evidence="8">
    <location>
        <begin position="4477"/>
        <end position="4511"/>
    </location>
</feature>
<comment type="caution">
    <text evidence="11">The sequence shown here is derived from an EMBL/GenBank/DDBJ whole genome shotgun (WGS) entry which is preliminary data.</text>
</comment>
<evidence type="ECO:0000256" key="7">
    <source>
        <dbReference type="PROSITE-ProRule" id="PRU01388"/>
    </source>
</evidence>
<keyword evidence="8" id="KW-0175">Coiled coil</keyword>
<dbReference type="GO" id="GO:0004842">
    <property type="term" value="F:ubiquitin-protein transferase activity"/>
    <property type="evidence" value="ECO:0007669"/>
    <property type="project" value="TreeGrafter"/>
</dbReference>
<sequence>MAQLAALLKVQTWMASSGGEGEHEWTAAVRPLLSASYTAFETKELPQLIGSIINSESDILHHDKQYEPFYSSFVALSAHYITTVCGQIPRNQLLSVAAACKVLIEFSLLRLENPDEACAVSQKHLILLIKGLCTGCSRLDRTEIITFTAMMKSAKLPQTIKTLSDGGSEKLLRVCLNLPYFLRYINRFQDAVSANSFFIMPATVADATAVRNGFHSLVIDVTMALDTLSLPVLEPLTPGRLLDMTVLALSCLYAGVSVATCMAILQVGSGLQLRSASTGTKEEDYENDAATIVQKCLEIYEMIGQAISNSRRAGGEHYQNFQLLGAWCLLNSLYLILNLSPTALADKGKEKDPLAALRVRDIAARTKDGAGSPKLGPGKGHQGFGILSVILANHTIKLLTSLFQDLQVEALHRGWASDGPPAELSIMAQSTSIQRVQRLIDSVPLTNLLFTLLSTSYKKACVLQRQRKGSVSSDASASTDSNTYYEDDFSSTEEDSSQAERREEKTSAACVSGQQFSVLSLASSILNFITTSMLKSRNNFIRNYVSVSLTEQHMATLAGIIKDVDKDVKGSSDEVFALALYHFNHTLVTSDLPSPNTLLQQLGIAPFSEGPWPLYIHPQSLSVLSRLLLIWQHKASVQGEPDVPECMKVWERFLGTLKQHTIQGSVQSEDDLNVEHLQLLLLLFHNLSERGRRSVLTMLTQAIIEVAQSRDSQLKAVPLNLARLLLVFDYLMRHYSKAPLYLFEQVQYNLLTPPSGGPSSVQEGGKRTTLPLYYGFKEVEENWAKHCSADSNVQPKFYCVLSPEASEDDISRLDSKVFPKLVSGVVKYDELYVWLVSLLEAGSQFDTARRQESKPITPVEACSLQYYFLVLWRILGVLPPSKAFMEQLKTGCSDPSESDILHTLRWSSRLRVSTYVHWIKISTFSSVDPNVVLPLHQLPSLQAIYTLDAVISKVQVSLDEHLSKVAIEADAHKSSDVTKNLLPATLQLTDIYTAFTRSYLLLNIPEEGENKLTDAKLQGYAAVLSIGSTRCKANLLGHNLMQNLPSAVQTVCETWNSVHTNEFPNIGSWRNAFANDTIPSESYISAIQAAHLGTLSCQSLPLASSLKHILLSLVRLTGDLIVTEELNPTQVVSTLLPLLLESSTECVAEISSTSLERILGPAESDAFLARIYERLVTGCYNIIANHSDPHSGLDESVLEECLQYLEKQLESIQVRKAMEEFFSFSGELVQIMMATANENLSAKFCNRVLKFFTKLFQLTEKSPNPSLLCLCGSLAQLACVEPSRLQSWLTRMTATPPKDTEQLEVVQENRQLLQLLTTHIVRDNSQVGEGVCTVLLSTLIPMATDMLTNGDGTGFPELMAIMATLASAGQGAGHLQLHRAAIDWLTSKKYLTQKNVVEKVSTNLSHGKHAVMLECSCHIISYLADVMNALRQSSGQGTSALLVEGEEKAMEVDSDWVEELAVEEDDSQAEDSDEDSLCNKLCTFTITQKEFMNQHWYHCHTCKMVDGVGVCTVCAKVCHKDHEISYAKYGSFFCDCGAKEDGSCQALVKRSPSSGISSTLKESSAFQSEMRMPESAIRHQNASPSEKGKVTICDGKSSDEERPKKNSVCKSIEGCQEELLAQVMGSSTAAVILEMLMFLMEAIQTNFQQASAVGSSSRAQKALNELHTQDKNVEMTDQLMVPTLGSQEGAFENVRMNYSGDQGQTIRQLISAHVLRRVAMCVLSSPHGRRQHLAVSHEKGKITVLQLSTLLKQADSSKRKLTLTRLASAPVPFTVLSLTGNPCNEDYLAVCGLKDCHVLTFSSTGSVSDHLVLHPQLATGNFIIKAIWLPGSQTELAIITADFVKIYDLSVDALSPMYYFLLPSSKIRDATFLFNEEGKSIIVIMSSAGYMYTQIMDESSSAQHGPFYVTNVLEITHDDLKDSNGQVAGGGVSVYYSHVLQMLFFSYSQGKSFAATVSRSTIEVQRLFPINIKGSNGGSSKLSPALCQWSEVMNHPGLVCCVQQTTGIPLVIMVKPDTFLIQEIKTLPAKAKIQDMVAIRHTASNEQQRTTMILLCEDGSLRIYMANVDNTSYWLQPSLQPTCGISIMKPVRKRKAAAATTRTSSQVTFPVDFFEHNQQLTEVEFGGNDLLQVYNGQQIKHRLNSTGMYVANTKPGGFTVEVVNNNTSMVMTGMRVQVGTQAIERAPSYVEVFGRTMQINLTRARWFDFPFTREEALQADKKLSIFIGASVDPAGVTMLDSVKIYGKTKEQFGWPEDPPEDFSGSVNNVCSPSLNQGSSSSDGDIATPTTTSGTVLERLVVSSLEALENCFAVGSSNEKEKNKVAALELATLLLSMPTPTGVQQQTKGLLASLHTSRTAYHNHKDQSLLSNAVQCLNSCSREGKELDPDVFQRLVITARSIAIMRPNNLVHFTESKSLHHDSGLTHVEATVNALIDIIHAYCTCELDYINLASKIYMQMLLCPALIRVLRPRNKRRHVTLPSPPRSNTPIGDKDDDDDDDPDDKMQSSVMTGGEEGQQESQEQNEVDHGDFEMVSESMVLESAENVNNGNPSPLEALLAGAEGYPPMLDIPPDADDETMVELAIALSLQQDQQGSNSSALGLQSLGLSGQAPSSSSLDAGTLSDTTASAPASDDEGSTAATDGSTLRTSPAEHGGSVGSESGGSAIDSVAGEHSVSGRSSAYGDTTVEGHPVGPGSVSSSTGAISTTTAQHEGEGSEGEAETEGDIHTSNRLGLECDCVKLHMVRLMLLERFLQHLSQLHNVGGVQAIPYMQVILMLTSDLDGEDEKDKGALDDLLSQLIAELGIHKKGRDGNKDVSKKNERSTINEVHLVIMRLLSVFMSRTKSGSKSSSESSSLISNATATALLSLGSIDYCLHVLKSLLEFWKNQQGEEEPTSTSQLLRPHTASSPPDMSPFFLRQYVKGHAADVFEAYSQLLTEMVLRLPYQIKKIADTNPRIPPPVFDHSWFYYLSEYLMIQQTPFVRRQVRKLLLFICGSKEKYRQLRDLHTLDSHVRSIKKLLEEQGIFLRAGIVTATSGSALQYDTLINLVSFLVDEGVSPVLLQLLSCALCGSKVLAASSSSSGSSSFSGSGSGSSGQGGASQSSQGKSSSKKSKKEDKEKDKESDGVSSQEDQLCMALVSQLNKFADKETLIQFLRCFLLESNSSAVRWQAHCLALHIYRNSSKSQQELLLELTWAIWPELPAYGRKAAQFVDLLGYFSLKTPQTEKKNIKLSSIKVDTRYTTTQQVVKLIGSHTISKVTVKIGDLKRTKMVRTINLYYNNRTVQAIVELKNKPARWHKAKKVQLTPGQTEVKIDLPLPIVASNLMIEFSDFYENYQASTETLQCPRCSASVPANPGVCGNCGENVYQCHKCRSINYDEKDPFLCNACGFCKYARFDFMLYAKPCCAAVTNINTLLDKADRVYHQLMGHRPQLESLLSKVNEAAPEKPQFDVIMFSTVQDDPGAGAGLGASSANVNRYIQQLAQEYSGDCKTSFDELSKIIQKVLASRKELLEYDLQQREAATKSSRSSSSHQPTFTASQYRALSVLGCGHTSSTKCYGCASAVTGHCITLLRALATNPALRQILVLQGLIRELFEYNLRRGTAAMREEVRQLICLLTRDHPEATQQMNDLIIAKVSAALKGHWANPDLVSNLQYEMLLLTDSISKEGGCWELRLRCALSLFLMSVNIKTPVVVENITLMCLRILQKLIKPPAPTSKKNKDAATESLTTVRPYSNEIHAQAQLWLKKDPKASYDAWKKCLPARCKYFIWTNTQYIGDELAFNDEPFTLWFVRINSGQEAVSKPQGKAELRKQYLQEKYVWKWKQFMRSRKGEGLFPRLLKLSHNNWLRQVLFTPATQAARQAACTIVEALTTIPSRKQQVLDLLTSYLDELSVAGECAAEYLGLYQKLIKPTHWKVYLAARGVLPYEIANLLALEEATLSTDLQQGYALKSLTGLLSSFVEVESIKRHFKSRLVGTVLNGYLCLRKLVVQRTKLIDETQDMLLEMLEDMTTGTESETKAFMAVCIETAKRYNLDDYRTPVFIFERLCSIIYPEENEVTEFFVTLEKDPQQEDFLQGRMPGNPYSSNEPGIGPLMRDIKNKICQDCDLVALLEDDSGMELLVNNKIISLDLSVAEVYKKVWCPTNEGEPMRIIYRMRGLLGDATEEFIESLDSTTDEEEDDEEVYKMAGVMAQCGGLECMLNRLSGIKDFKQGRHLLTVLLKLFSYCVKVKINRQQLVKPEMNTLNVMLGTLNLALVAEQESKDSGGASIAEQVLSIMEIILDEANAEISEDKGNLLLTGDKDQLVMLLDQINTPFVRSNPSVLQGLLRIIPFLSFGELEKMKILVERFKPCCSFDKYDEEHSAEDKVFLDCFCKIAAGIKNNSNGHQLKDLILQKGITQSALDYMKKHIPNAKNLDADIWKKFLSRPALPFILRLLRGLAVQHPPTQVLIGTDSITNLHKLEQVSSDEGIGTLAENLLEALREHRDVNLKIEAARRETRAEKKRMAMAMRQKALGTLGMTTNEKGQVVTKTSLLKQMEELIEEPGLTCCICREGYKFQPTKVLGIYTFTKRVALEEFENKPRKQQGYSTVSHFNIVHYDCHLAAVRLARGREEWDSAALQNANTKCNGLLPVWGPHVPESAFATCLASLIVLDRPCLPRRHNTYLQECTGQREPTYQLNIHDTKLLFLRFATEQSFSVDTGGGGRESNIHLIPYIIHTVLYVLNTTRATSREEKNLQSFQEQPSDKWVESSYEVEGPHYFTILAMHILSPEQWRSSRIFGSDYRVTDKTPKEYAVYRSPLLFWGLVDLVYDMFRKVPTSNTEGGWSFSLAEYVRHNDMPIYEASERVLRAFQDELMPAESMSEFFDVVVRACEFCFGAIRLLALEPFPRIPTLRQCSGIASSAGEEGSSLVTSLEALVKPFWKMKSVSVEPVPGVPTAHPRTELALQSRAELLSSPVLTPALESLTLKCGKPGTTAAPTFHTGRKGACDRDVASGWLINLCAHFCVVPTVARQHRRGLLPPTGGSGRMLGLFKAAGPSVTPTCAWWRRHFVCNYVAVETT</sequence>
<feature type="compositionally biased region" description="Low complexity" evidence="9">
    <location>
        <begin position="2691"/>
        <end position="2709"/>
    </location>
</feature>
<dbReference type="GO" id="GO:0005654">
    <property type="term" value="C:nucleoplasm"/>
    <property type="evidence" value="ECO:0007669"/>
    <property type="project" value="TreeGrafter"/>
</dbReference>
<evidence type="ECO:0000259" key="10">
    <source>
        <dbReference type="PROSITE" id="PS51157"/>
    </source>
</evidence>
<feature type="region of interest" description="Disordered" evidence="9">
    <location>
        <begin position="2595"/>
        <end position="2726"/>
    </location>
</feature>
<dbReference type="PANTHER" id="PTHR21725">
    <property type="entry name" value="E3 UBIQUITIN-PROTEIN LIGASE UBR4"/>
    <property type="match status" value="1"/>
</dbReference>
<feature type="zinc finger region" description="UBR-type" evidence="6">
    <location>
        <begin position="1476"/>
        <end position="1549"/>
    </location>
</feature>
<keyword evidence="4" id="KW-0862">Zinc</keyword>
<dbReference type="GO" id="GO:0005516">
    <property type="term" value="F:calmodulin binding"/>
    <property type="evidence" value="ECO:0007669"/>
    <property type="project" value="UniProtKB-KW"/>
</dbReference>
<dbReference type="GO" id="GO:0016020">
    <property type="term" value="C:membrane"/>
    <property type="evidence" value="ECO:0007669"/>
    <property type="project" value="TreeGrafter"/>
</dbReference>
<evidence type="ECO:0000256" key="8">
    <source>
        <dbReference type="SAM" id="Coils"/>
    </source>
</evidence>
<organism evidence="11 12">
    <name type="scientific">Gambusia affinis</name>
    <name type="common">Western mosquitofish</name>
    <name type="synonym">Heterandria affinis</name>
    <dbReference type="NCBI Taxonomy" id="33528"/>
    <lineage>
        <taxon>Eukaryota</taxon>
        <taxon>Metazoa</taxon>
        <taxon>Chordata</taxon>
        <taxon>Craniata</taxon>
        <taxon>Vertebrata</taxon>
        <taxon>Euteleostomi</taxon>
        <taxon>Actinopterygii</taxon>
        <taxon>Neopterygii</taxon>
        <taxon>Teleostei</taxon>
        <taxon>Neoteleostei</taxon>
        <taxon>Acanthomorphata</taxon>
        <taxon>Ovalentaria</taxon>
        <taxon>Atherinomorphae</taxon>
        <taxon>Cyprinodontiformes</taxon>
        <taxon>Poeciliidae</taxon>
        <taxon>Poeciliinae</taxon>
        <taxon>Gambusia</taxon>
    </lineage>
</organism>
<name>A0A315W6U8_GAMAF</name>
<evidence type="ECO:0000256" key="2">
    <source>
        <dbReference type="ARBA" id="ARBA00022723"/>
    </source>
</evidence>
<feature type="compositionally biased region" description="Low complexity" evidence="9">
    <location>
        <begin position="472"/>
        <end position="481"/>
    </location>
</feature>
<dbReference type="STRING" id="33528.ENSGAFP00000028270"/>
<dbReference type="Pfam" id="PF13764">
    <property type="entry name" value="E3_UbLigase_R4"/>
    <property type="match status" value="1"/>
</dbReference>
<dbReference type="Pfam" id="PF19423">
    <property type="entry name" value="E3_UBR4_N"/>
    <property type="match status" value="3"/>
</dbReference>
<evidence type="ECO:0000256" key="5">
    <source>
        <dbReference type="ARBA" id="ARBA00022860"/>
    </source>
</evidence>
<dbReference type="GO" id="GO:0005813">
    <property type="term" value="C:centrosome"/>
    <property type="evidence" value="ECO:0007669"/>
    <property type="project" value="TreeGrafter"/>
</dbReference>
<dbReference type="GO" id="GO:0008270">
    <property type="term" value="F:zinc ion binding"/>
    <property type="evidence" value="ECO:0007669"/>
    <property type="project" value="UniProtKB-KW"/>
</dbReference>
<feature type="compositionally biased region" description="Acidic residues" evidence="9">
    <location>
        <begin position="2493"/>
        <end position="2502"/>
    </location>
</feature>
<dbReference type="InterPro" id="IPR047509">
    <property type="entry name" value="UBR4-like_UBR-box"/>
</dbReference>
<feature type="region of interest" description="Disordered" evidence="9">
    <location>
        <begin position="2476"/>
        <end position="2526"/>
    </location>
</feature>
<feature type="region of interest" description="Disordered" evidence="9">
    <location>
        <begin position="3080"/>
        <end position="3128"/>
    </location>
</feature>
<dbReference type="GO" id="GO:0005829">
    <property type="term" value="C:cytosol"/>
    <property type="evidence" value="ECO:0007669"/>
    <property type="project" value="TreeGrafter"/>
</dbReference>
<dbReference type="InterPro" id="IPR045189">
    <property type="entry name" value="UBR4-like"/>
</dbReference>
<feature type="compositionally biased region" description="Basic and acidic residues" evidence="9">
    <location>
        <begin position="3114"/>
        <end position="3125"/>
    </location>
</feature>
<evidence type="ECO:0000256" key="6">
    <source>
        <dbReference type="PROSITE-ProRule" id="PRU00508"/>
    </source>
</evidence>
<feature type="compositionally biased region" description="Polar residues" evidence="9">
    <location>
        <begin position="2638"/>
        <end position="2648"/>
    </location>
</feature>
<feature type="region of interest" description="UBR4 E3 catalytic module" evidence="7">
    <location>
        <begin position="4427"/>
        <end position="4895"/>
    </location>
</feature>
<feature type="compositionally biased region" description="Low complexity" evidence="9">
    <location>
        <begin position="2595"/>
        <end position="2617"/>
    </location>
</feature>
<dbReference type="InterPro" id="IPR036322">
    <property type="entry name" value="WD40_repeat_dom_sf"/>
</dbReference>
<feature type="domain" description="UBR-type" evidence="10">
    <location>
        <begin position="1476"/>
        <end position="1549"/>
    </location>
</feature>
<accession>A0A315W6U8</accession>
<keyword evidence="3 7" id="KW-0863">Zinc-finger</keyword>
<keyword evidence="5" id="KW-0112">Calmodulin-binding</keyword>
<evidence type="ECO:0000256" key="1">
    <source>
        <dbReference type="ARBA" id="ARBA00009970"/>
    </source>
</evidence>
<dbReference type="InterPro" id="IPR045841">
    <property type="entry name" value="E3_UBR4_N"/>
</dbReference>
<feature type="compositionally biased region" description="Polar residues" evidence="9">
    <location>
        <begin position="2264"/>
        <end position="2288"/>
    </location>
</feature>
<dbReference type="InterPro" id="IPR056530">
    <property type="entry name" value="UBR4-like_dom"/>
</dbReference>
<dbReference type="EMBL" id="NHOQ01000318">
    <property type="protein sequence ID" value="PWA31070.1"/>
    <property type="molecule type" value="Genomic_DNA"/>
</dbReference>
<feature type="compositionally biased region" description="Gly residues" evidence="9">
    <location>
        <begin position="3090"/>
        <end position="3099"/>
    </location>
</feature>